<organism evidence="2">
    <name type="scientific">Drosophila sechellia</name>
    <name type="common">Fruit fly</name>
    <dbReference type="NCBI Taxonomy" id="7238"/>
    <lineage>
        <taxon>Eukaryota</taxon>
        <taxon>Metazoa</taxon>
        <taxon>Ecdysozoa</taxon>
        <taxon>Arthropoda</taxon>
        <taxon>Hexapoda</taxon>
        <taxon>Insecta</taxon>
        <taxon>Pterygota</taxon>
        <taxon>Neoptera</taxon>
        <taxon>Endopterygota</taxon>
        <taxon>Diptera</taxon>
        <taxon>Brachycera</taxon>
        <taxon>Muscomorpha</taxon>
        <taxon>Ephydroidea</taxon>
        <taxon>Drosophilidae</taxon>
        <taxon>Drosophila</taxon>
        <taxon>Sophophora</taxon>
    </lineage>
</organism>
<evidence type="ECO:0000313" key="2">
    <source>
        <dbReference type="Proteomes" id="UP000001292"/>
    </source>
</evidence>
<keyword evidence="2" id="KW-1185">Reference proteome</keyword>
<accession>B4I145</accession>
<protein>
    <submittedName>
        <fullName evidence="1">GM12713</fullName>
    </submittedName>
</protein>
<dbReference type="HOGENOM" id="CLU_2760518_0_0_1"/>
<proteinExistence type="predicted"/>
<dbReference type="Proteomes" id="UP000001292">
    <property type="component" value="Unassembled WGS sequence"/>
</dbReference>
<sequence length="70" mass="8082">MSSSEFSRTWHFARLRAKDDRLQHVHFVEGNRNGFQKHAKRQTVDTTMAISWNTVGALCPQIGMHIPQAF</sequence>
<dbReference type="AlphaFoldDB" id="B4I145"/>
<reference evidence="1 2" key="1">
    <citation type="journal article" date="2007" name="Nature">
        <title>Evolution of genes and genomes on the Drosophila phylogeny.</title>
        <authorList>
            <consortium name="Drosophila 12 Genomes Consortium"/>
            <person name="Clark A.G."/>
            <person name="Eisen M.B."/>
            <person name="Smith D.R."/>
            <person name="Bergman C.M."/>
            <person name="Oliver B."/>
            <person name="Markow T.A."/>
            <person name="Kaufman T.C."/>
            <person name="Kellis M."/>
            <person name="Gelbart W."/>
            <person name="Iyer V.N."/>
            <person name="Pollard D.A."/>
            <person name="Sackton T.B."/>
            <person name="Larracuente A.M."/>
            <person name="Singh N.D."/>
            <person name="Abad J.P."/>
            <person name="Abt D.N."/>
            <person name="Adryan B."/>
            <person name="Aguade M."/>
            <person name="Akashi H."/>
            <person name="Anderson W.W."/>
            <person name="Aquadro C.F."/>
            <person name="Ardell D.H."/>
            <person name="Arguello R."/>
            <person name="Artieri C.G."/>
            <person name="Barbash D.A."/>
            <person name="Barker D."/>
            <person name="Barsanti P."/>
            <person name="Batterham P."/>
            <person name="Batzoglou S."/>
            <person name="Begun D."/>
            <person name="Bhutkar A."/>
            <person name="Blanco E."/>
            <person name="Bosak S.A."/>
            <person name="Bradley R.K."/>
            <person name="Brand A.D."/>
            <person name="Brent M.R."/>
            <person name="Brooks A.N."/>
            <person name="Brown R.H."/>
            <person name="Butlin R.K."/>
            <person name="Caggese C."/>
            <person name="Calvi B.R."/>
            <person name="Bernardo de Carvalho A."/>
            <person name="Caspi A."/>
            <person name="Castrezana S."/>
            <person name="Celniker S.E."/>
            <person name="Chang J.L."/>
            <person name="Chapple C."/>
            <person name="Chatterji S."/>
            <person name="Chinwalla A."/>
            <person name="Civetta A."/>
            <person name="Clifton S.W."/>
            <person name="Comeron J.M."/>
            <person name="Costello J.C."/>
            <person name="Coyne J.A."/>
            <person name="Daub J."/>
            <person name="David R.G."/>
            <person name="Delcher A.L."/>
            <person name="Delehaunty K."/>
            <person name="Do C.B."/>
            <person name="Ebling H."/>
            <person name="Edwards K."/>
            <person name="Eickbush T."/>
            <person name="Evans J.D."/>
            <person name="Filipski A."/>
            <person name="Findeiss S."/>
            <person name="Freyhult E."/>
            <person name="Fulton L."/>
            <person name="Fulton R."/>
            <person name="Garcia A.C."/>
            <person name="Gardiner A."/>
            <person name="Garfield D.A."/>
            <person name="Garvin B.E."/>
            <person name="Gibson G."/>
            <person name="Gilbert D."/>
            <person name="Gnerre S."/>
            <person name="Godfrey J."/>
            <person name="Good R."/>
            <person name="Gotea V."/>
            <person name="Gravely B."/>
            <person name="Greenberg A.J."/>
            <person name="Griffiths-Jones S."/>
            <person name="Gross S."/>
            <person name="Guigo R."/>
            <person name="Gustafson E.A."/>
            <person name="Haerty W."/>
            <person name="Hahn M.W."/>
            <person name="Halligan D.L."/>
            <person name="Halpern A.L."/>
            <person name="Halter G.M."/>
            <person name="Han M.V."/>
            <person name="Heger A."/>
            <person name="Hillier L."/>
            <person name="Hinrichs A.S."/>
            <person name="Holmes I."/>
            <person name="Hoskins R.A."/>
            <person name="Hubisz M.J."/>
            <person name="Hultmark D."/>
            <person name="Huntley M.A."/>
            <person name="Jaffe D.B."/>
            <person name="Jagadeeshan S."/>
            <person name="Jeck W.R."/>
            <person name="Johnson J."/>
            <person name="Jones C.D."/>
            <person name="Jordan W.C."/>
            <person name="Karpen G.H."/>
            <person name="Kataoka E."/>
            <person name="Keightley P.D."/>
            <person name="Kheradpour P."/>
            <person name="Kirkness E.F."/>
            <person name="Koerich L.B."/>
            <person name="Kristiansen K."/>
            <person name="Kudrna D."/>
            <person name="Kulathinal R.J."/>
            <person name="Kumar S."/>
            <person name="Kwok R."/>
            <person name="Lander E."/>
            <person name="Langley C.H."/>
            <person name="Lapoint R."/>
            <person name="Lazzaro B.P."/>
            <person name="Lee S.J."/>
            <person name="Levesque L."/>
            <person name="Li R."/>
            <person name="Lin C.F."/>
            <person name="Lin M.F."/>
            <person name="Lindblad-Toh K."/>
            <person name="Llopart A."/>
            <person name="Long M."/>
            <person name="Low L."/>
            <person name="Lozovsky E."/>
            <person name="Lu J."/>
            <person name="Luo M."/>
            <person name="Machado C.A."/>
            <person name="Makalowski W."/>
            <person name="Marzo M."/>
            <person name="Matsuda M."/>
            <person name="Matzkin L."/>
            <person name="McAllister B."/>
            <person name="McBride C.S."/>
            <person name="McKernan B."/>
            <person name="McKernan K."/>
            <person name="Mendez-Lago M."/>
            <person name="Minx P."/>
            <person name="Mollenhauer M.U."/>
            <person name="Montooth K."/>
            <person name="Mount S.M."/>
            <person name="Mu X."/>
            <person name="Myers E."/>
            <person name="Negre B."/>
            <person name="Newfeld S."/>
            <person name="Nielsen R."/>
            <person name="Noor M.A."/>
            <person name="O'Grady P."/>
            <person name="Pachter L."/>
            <person name="Papaceit M."/>
            <person name="Parisi M.J."/>
            <person name="Parisi M."/>
            <person name="Parts L."/>
            <person name="Pedersen J.S."/>
            <person name="Pesole G."/>
            <person name="Phillippy A.M."/>
            <person name="Ponting C.P."/>
            <person name="Pop M."/>
            <person name="Porcelli D."/>
            <person name="Powell J.R."/>
            <person name="Prohaska S."/>
            <person name="Pruitt K."/>
            <person name="Puig M."/>
            <person name="Quesneville H."/>
            <person name="Ram K.R."/>
            <person name="Rand D."/>
            <person name="Rasmussen M.D."/>
            <person name="Reed L.K."/>
            <person name="Reenan R."/>
            <person name="Reily A."/>
            <person name="Remington K.A."/>
            <person name="Rieger T.T."/>
            <person name="Ritchie M.G."/>
            <person name="Robin C."/>
            <person name="Rogers Y.H."/>
            <person name="Rohde C."/>
            <person name="Rozas J."/>
            <person name="Rubenfield M.J."/>
            <person name="Ruiz A."/>
            <person name="Russo S."/>
            <person name="Salzberg S.L."/>
            <person name="Sanchez-Gracia A."/>
            <person name="Saranga D.J."/>
            <person name="Sato H."/>
            <person name="Schaeffer S.W."/>
            <person name="Schatz M.C."/>
            <person name="Schlenke T."/>
            <person name="Schwartz R."/>
            <person name="Segarra C."/>
            <person name="Singh R.S."/>
            <person name="Sirot L."/>
            <person name="Sirota M."/>
            <person name="Sisneros N.B."/>
            <person name="Smith C.D."/>
            <person name="Smith T.F."/>
            <person name="Spieth J."/>
            <person name="Stage D.E."/>
            <person name="Stark A."/>
            <person name="Stephan W."/>
            <person name="Strausberg R.L."/>
            <person name="Strempel S."/>
            <person name="Sturgill D."/>
            <person name="Sutton G."/>
            <person name="Sutton G.G."/>
            <person name="Tao W."/>
            <person name="Teichmann S."/>
            <person name="Tobari Y.N."/>
            <person name="Tomimura Y."/>
            <person name="Tsolas J.M."/>
            <person name="Valente V.L."/>
            <person name="Venter E."/>
            <person name="Venter J.C."/>
            <person name="Vicario S."/>
            <person name="Vieira F.G."/>
            <person name="Vilella A.J."/>
            <person name="Villasante A."/>
            <person name="Walenz B."/>
            <person name="Wang J."/>
            <person name="Wasserman M."/>
            <person name="Watts T."/>
            <person name="Wilson D."/>
            <person name="Wilson R.K."/>
            <person name="Wing R.A."/>
            <person name="Wolfner M.F."/>
            <person name="Wong A."/>
            <person name="Wong G.K."/>
            <person name="Wu C.I."/>
            <person name="Wu G."/>
            <person name="Yamamoto D."/>
            <person name="Yang H.P."/>
            <person name="Yang S.P."/>
            <person name="Yorke J.A."/>
            <person name="Yoshida K."/>
            <person name="Zdobnov E."/>
            <person name="Zhang P."/>
            <person name="Zhang Y."/>
            <person name="Zimin A.V."/>
            <person name="Baldwin J."/>
            <person name="Abdouelleil A."/>
            <person name="Abdulkadir J."/>
            <person name="Abebe A."/>
            <person name="Abera B."/>
            <person name="Abreu J."/>
            <person name="Acer S.C."/>
            <person name="Aftuck L."/>
            <person name="Alexander A."/>
            <person name="An P."/>
            <person name="Anderson E."/>
            <person name="Anderson S."/>
            <person name="Arachi H."/>
            <person name="Azer M."/>
            <person name="Bachantsang P."/>
            <person name="Barry A."/>
            <person name="Bayul T."/>
            <person name="Berlin A."/>
            <person name="Bessette D."/>
            <person name="Bloom T."/>
            <person name="Blye J."/>
            <person name="Boguslavskiy L."/>
            <person name="Bonnet C."/>
            <person name="Boukhgalter B."/>
            <person name="Bourzgui I."/>
            <person name="Brown A."/>
            <person name="Cahill P."/>
            <person name="Channer S."/>
            <person name="Cheshatsang Y."/>
            <person name="Chuda L."/>
            <person name="Citroen M."/>
            <person name="Collymore A."/>
            <person name="Cooke P."/>
            <person name="Costello M."/>
            <person name="D'Aco K."/>
            <person name="Daza R."/>
            <person name="De Haan G."/>
            <person name="DeGray S."/>
            <person name="DeMaso C."/>
            <person name="Dhargay N."/>
            <person name="Dooley K."/>
            <person name="Dooley E."/>
            <person name="Doricent M."/>
            <person name="Dorje P."/>
            <person name="Dorjee K."/>
            <person name="Dupes A."/>
            <person name="Elong R."/>
            <person name="Falk J."/>
            <person name="Farina A."/>
            <person name="Faro S."/>
            <person name="Ferguson D."/>
            <person name="Fisher S."/>
            <person name="Foley C.D."/>
            <person name="Franke A."/>
            <person name="Friedrich D."/>
            <person name="Gadbois L."/>
            <person name="Gearin G."/>
            <person name="Gearin C.R."/>
            <person name="Giannoukos G."/>
            <person name="Goode T."/>
            <person name="Graham J."/>
            <person name="Grandbois E."/>
            <person name="Grewal S."/>
            <person name="Gyaltsen K."/>
            <person name="Hafez N."/>
            <person name="Hagos B."/>
            <person name="Hall J."/>
            <person name="Henson C."/>
            <person name="Hollinger A."/>
            <person name="Honan T."/>
            <person name="Huard M.D."/>
            <person name="Hughes L."/>
            <person name="Hurhula B."/>
            <person name="Husby M.E."/>
            <person name="Kamat A."/>
            <person name="Kanga B."/>
            <person name="Kashin S."/>
            <person name="Khazanovich D."/>
            <person name="Kisner P."/>
            <person name="Lance K."/>
            <person name="Lara M."/>
            <person name="Lee W."/>
            <person name="Lennon N."/>
            <person name="Letendre F."/>
            <person name="LeVine R."/>
            <person name="Lipovsky A."/>
            <person name="Liu X."/>
            <person name="Liu J."/>
            <person name="Liu S."/>
            <person name="Lokyitsang T."/>
            <person name="Lokyitsang Y."/>
            <person name="Lubonja R."/>
            <person name="Lui A."/>
            <person name="MacDonald P."/>
            <person name="Magnisalis V."/>
            <person name="Maru K."/>
            <person name="Matthews C."/>
            <person name="McCusker W."/>
            <person name="McDonough S."/>
            <person name="Mehta T."/>
            <person name="Meldrim J."/>
            <person name="Meneus L."/>
            <person name="Mihai O."/>
            <person name="Mihalev A."/>
            <person name="Mihova T."/>
            <person name="Mittelman R."/>
            <person name="Mlenga V."/>
            <person name="Montmayeur A."/>
            <person name="Mulrain L."/>
            <person name="Navidi A."/>
            <person name="Naylor J."/>
            <person name="Negash T."/>
            <person name="Nguyen T."/>
            <person name="Nguyen N."/>
            <person name="Nicol R."/>
            <person name="Norbu C."/>
            <person name="Norbu N."/>
            <person name="Novod N."/>
            <person name="O'Neill B."/>
            <person name="Osman S."/>
            <person name="Markiewicz E."/>
            <person name="Oyono O.L."/>
            <person name="Patti C."/>
            <person name="Phunkhang P."/>
            <person name="Pierre F."/>
            <person name="Priest M."/>
            <person name="Raghuraman S."/>
            <person name="Rege F."/>
            <person name="Reyes R."/>
            <person name="Rise C."/>
            <person name="Rogov P."/>
            <person name="Ross K."/>
            <person name="Ryan E."/>
            <person name="Settipalli S."/>
            <person name="Shea T."/>
            <person name="Sherpa N."/>
            <person name="Shi L."/>
            <person name="Shih D."/>
            <person name="Sparrow T."/>
            <person name="Spaulding J."/>
            <person name="Stalker J."/>
            <person name="Stange-Thomann N."/>
            <person name="Stavropoulos S."/>
            <person name="Stone C."/>
            <person name="Strader C."/>
            <person name="Tesfaye S."/>
            <person name="Thomson T."/>
            <person name="Thoulutsang Y."/>
            <person name="Thoulutsang D."/>
            <person name="Topham K."/>
            <person name="Topping I."/>
            <person name="Tsamla T."/>
            <person name="Vassiliev H."/>
            <person name="Vo A."/>
            <person name="Wangchuk T."/>
            <person name="Wangdi T."/>
            <person name="Weiand M."/>
            <person name="Wilkinson J."/>
            <person name="Wilson A."/>
            <person name="Yadav S."/>
            <person name="Young G."/>
            <person name="Yu Q."/>
            <person name="Zembek L."/>
            <person name="Zhong D."/>
            <person name="Zimmer A."/>
            <person name="Zwirko Z."/>
            <person name="Jaffe D.B."/>
            <person name="Alvarez P."/>
            <person name="Brockman W."/>
            <person name="Butler J."/>
            <person name="Chin C."/>
            <person name="Gnerre S."/>
            <person name="Grabherr M."/>
            <person name="Kleber M."/>
            <person name="Mauceli E."/>
            <person name="MacCallum I."/>
        </authorList>
    </citation>
    <scope>NUCLEOTIDE SEQUENCE [LARGE SCALE GENOMIC DNA]</scope>
    <source>
        <strain evidence="2">Rob3c / Tucson 14021-0248.25</strain>
    </source>
</reference>
<dbReference type="EMBL" id="CH480819">
    <property type="protein sequence ID" value="EDW53226.1"/>
    <property type="molecule type" value="Genomic_DNA"/>
</dbReference>
<name>B4I145_DROSE</name>
<gene>
    <name evidence="1" type="primary">Dsec\GM12713</name>
    <name evidence="1" type="ORF">Dsec_GM12713</name>
</gene>
<evidence type="ECO:0000313" key="1">
    <source>
        <dbReference type="EMBL" id="EDW53226.1"/>
    </source>
</evidence>